<sequence>MIATTTTIVTTIITTVTTVTTTATSTITAAIPSPAMTPGLDLAAFVSWASQSLAAEASRHDEARIRHSESLATAAASCSCLSAVGSSVNSVLDKLATVLEERRKTVSSPTMQDKIEAHTQWGILFVSFLAVVLAFFSWRYSRAALPDPDPAQQQAQDQQQQAQDQQQEQPGAPVDDPGPPEEGMELVVLPRVSRGGPASSGGDGGGDGRGGGGEGVRGLRENTGWGFDERERVKRRGRMRMGGFLAKYFYPLFSFDFVGL</sequence>
<dbReference type="AlphaFoldDB" id="A0AAN6XBK3"/>
<evidence type="ECO:0000256" key="3">
    <source>
        <dbReference type="SAM" id="SignalP"/>
    </source>
</evidence>
<evidence type="ECO:0008006" key="6">
    <source>
        <dbReference type="Google" id="ProtNLM"/>
    </source>
</evidence>
<keyword evidence="3" id="KW-0732">Signal</keyword>
<comment type="caution">
    <text evidence="4">The sequence shown here is derived from an EMBL/GenBank/DDBJ whole genome shotgun (WGS) entry which is preliminary data.</text>
</comment>
<name>A0AAN6XBK3_9PEZI</name>
<evidence type="ECO:0000256" key="2">
    <source>
        <dbReference type="SAM" id="Phobius"/>
    </source>
</evidence>
<feature type="region of interest" description="Disordered" evidence="1">
    <location>
        <begin position="147"/>
        <end position="223"/>
    </location>
</feature>
<evidence type="ECO:0000313" key="5">
    <source>
        <dbReference type="Proteomes" id="UP001303160"/>
    </source>
</evidence>
<keyword evidence="2" id="KW-0812">Transmembrane</keyword>
<organism evidence="4 5">
    <name type="scientific">Triangularia verruculosa</name>
    <dbReference type="NCBI Taxonomy" id="2587418"/>
    <lineage>
        <taxon>Eukaryota</taxon>
        <taxon>Fungi</taxon>
        <taxon>Dikarya</taxon>
        <taxon>Ascomycota</taxon>
        <taxon>Pezizomycotina</taxon>
        <taxon>Sordariomycetes</taxon>
        <taxon>Sordariomycetidae</taxon>
        <taxon>Sordariales</taxon>
        <taxon>Podosporaceae</taxon>
        <taxon>Triangularia</taxon>
    </lineage>
</organism>
<keyword evidence="2" id="KW-0472">Membrane</keyword>
<reference evidence="4" key="2">
    <citation type="submission" date="2023-05" db="EMBL/GenBank/DDBJ databases">
        <authorList>
            <consortium name="Lawrence Berkeley National Laboratory"/>
            <person name="Steindorff A."/>
            <person name="Hensen N."/>
            <person name="Bonometti L."/>
            <person name="Westerberg I."/>
            <person name="Brannstrom I.O."/>
            <person name="Guillou S."/>
            <person name="Cros-Aarteil S."/>
            <person name="Calhoun S."/>
            <person name="Haridas S."/>
            <person name="Kuo A."/>
            <person name="Mondo S."/>
            <person name="Pangilinan J."/>
            <person name="Riley R."/>
            <person name="Labutti K."/>
            <person name="Andreopoulos B."/>
            <person name="Lipzen A."/>
            <person name="Chen C."/>
            <person name="Yanf M."/>
            <person name="Daum C."/>
            <person name="Ng V."/>
            <person name="Clum A."/>
            <person name="Ohm R."/>
            <person name="Martin F."/>
            <person name="Silar P."/>
            <person name="Natvig D."/>
            <person name="Lalanne C."/>
            <person name="Gautier V."/>
            <person name="Ament-Velasquez S.L."/>
            <person name="Kruys A."/>
            <person name="Hutchinson M.I."/>
            <person name="Powell A.J."/>
            <person name="Barry K."/>
            <person name="Miller A.N."/>
            <person name="Grigoriev I.V."/>
            <person name="Debuchy R."/>
            <person name="Gladieux P."/>
            <person name="Thoren M.H."/>
            <person name="Johannesson H."/>
        </authorList>
    </citation>
    <scope>NUCLEOTIDE SEQUENCE</scope>
    <source>
        <strain evidence="4">CBS 315.58</strain>
    </source>
</reference>
<feature type="compositionally biased region" description="Low complexity" evidence="1">
    <location>
        <begin position="147"/>
        <end position="170"/>
    </location>
</feature>
<keyword evidence="5" id="KW-1185">Reference proteome</keyword>
<protein>
    <recommendedName>
        <fullName evidence="6">Transmembrane protein</fullName>
    </recommendedName>
</protein>
<evidence type="ECO:0000313" key="4">
    <source>
        <dbReference type="EMBL" id="KAK4197595.1"/>
    </source>
</evidence>
<feature type="signal peptide" evidence="3">
    <location>
        <begin position="1"/>
        <end position="18"/>
    </location>
</feature>
<dbReference type="Proteomes" id="UP001303160">
    <property type="component" value="Unassembled WGS sequence"/>
</dbReference>
<proteinExistence type="predicted"/>
<keyword evidence="2" id="KW-1133">Transmembrane helix</keyword>
<feature type="compositionally biased region" description="Gly residues" evidence="1">
    <location>
        <begin position="198"/>
        <end position="216"/>
    </location>
</feature>
<dbReference type="EMBL" id="MU863960">
    <property type="protein sequence ID" value="KAK4197595.1"/>
    <property type="molecule type" value="Genomic_DNA"/>
</dbReference>
<evidence type="ECO:0000256" key="1">
    <source>
        <dbReference type="SAM" id="MobiDB-lite"/>
    </source>
</evidence>
<feature type="chain" id="PRO_5042961802" description="Transmembrane protein" evidence="3">
    <location>
        <begin position="19"/>
        <end position="260"/>
    </location>
</feature>
<feature type="transmembrane region" description="Helical" evidence="2">
    <location>
        <begin position="121"/>
        <end position="140"/>
    </location>
</feature>
<gene>
    <name evidence="4" type="ORF">QBC40DRAFT_299226</name>
</gene>
<reference evidence="4" key="1">
    <citation type="journal article" date="2023" name="Mol. Phylogenet. Evol.">
        <title>Genome-scale phylogeny and comparative genomics of the fungal order Sordariales.</title>
        <authorList>
            <person name="Hensen N."/>
            <person name="Bonometti L."/>
            <person name="Westerberg I."/>
            <person name="Brannstrom I.O."/>
            <person name="Guillou S."/>
            <person name="Cros-Aarteil S."/>
            <person name="Calhoun S."/>
            <person name="Haridas S."/>
            <person name="Kuo A."/>
            <person name="Mondo S."/>
            <person name="Pangilinan J."/>
            <person name="Riley R."/>
            <person name="LaButti K."/>
            <person name="Andreopoulos B."/>
            <person name="Lipzen A."/>
            <person name="Chen C."/>
            <person name="Yan M."/>
            <person name="Daum C."/>
            <person name="Ng V."/>
            <person name="Clum A."/>
            <person name="Steindorff A."/>
            <person name="Ohm R.A."/>
            <person name="Martin F."/>
            <person name="Silar P."/>
            <person name="Natvig D.O."/>
            <person name="Lalanne C."/>
            <person name="Gautier V."/>
            <person name="Ament-Velasquez S.L."/>
            <person name="Kruys A."/>
            <person name="Hutchinson M.I."/>
            <person name="Powell A.J."/>
            <person name="Barry K."/>
            <person name="Miller A.N."/>
            <person name="Grigoriev I.V."/>
            <person name="Debuchy R."/>
            <person name="Gladieux P."/>
            <person name="Hiltunen Thoren M."/>
            <person name="Johannesson H."/>
        </authorList>
    </citation>
    <scope>NUCLEOTIDE SEQUENCE</scope>
    <source>
        <strain evidence="4">CBS 315.58</strain>
    </source>
</reference>
<accession>A0AAN6XBK3</accession>